<feature type="region of interest" description="Disordered" evidence="1">
    <location>
        <begin position="37"/>
        <end position="64"/>
    </location>
</feature>
<protein>
    <submittedName>
        <fullName evidence="2">Uncharacterized protein</fullName>
    </submittedName>
</protein>
<evidence type="ECO:0000256" key="1">
    <source>
        <dbReference type="SAM" id="MobiDB-lite"/>
    </source>
</evidence>
<accession>A0A699H0H4</accession>
<feature type="compositionally biased region" description="Basic and acidic residues" evidence="1">
    <location>
        <begin position="45"/>
        <end position="56"/>
    </location>
</feature>
<feature type="region of interest" description="Disordered" evidence="1">
    <location>
        <begin position="348"/>
        <end position="378"/>
    </location>
</feature>
<name>A0A699H0H4_TANCI</name>
<feature type="compositionally biased region" description="Acidic residues" evidence="1">
    <location>
        <begin position="354"/>
        <end position="363"/>
    </location>
</feature>
<sequence length="485" mass="55093">MEYMSGGVTLLSISSTKHKERPLRLLKDKVKDESSVVKGNIPTELSKDGHKADLHKDKPKPKDKHNVDSEVLVLRLKSKCFSAFHNVAIDKILSRLGRYVVENFNSATYRLSLDTGDYVKVTPSRFHNILELKDIRVGDIASKLVFAHEVDFLFKVNFLTLFTNIMGRVAGLKGQICLDVARRLREDCVISKIDWCGYIHSCIEDSKLLKKRTVQYLGPFTPHYSTKFDRFSVVHTRPAISTLMRQRQDLKTKEHVIGCLELHDEWTKSELQETEGFTRVSSLENFEREALFKNAKEKLATICSERVLLEDLMRKASSVYPGYVKFVELQEKYIQVFRDPISFDVDVSSVDSGNDSDGDDDNDQGNINEDLNDKEPLGSNLSFDFSKASLDDFDKQPSGSGKSPRTKENGFESHSGEFIVYGICLNMKTLALGLWIDANVIDCWGAIINHEERFRDAESKAMHFLPTGFITKSMFDKTLASDDDK</sequence>
<evidence type="ECO:0000313" key="2">
    <source>
        <dbReference type="EMBL" id="GEW99385.1"/>
    </source>
</evidence>
<proteinExistence type="predicted"/>
<dbReference type="EMBL" id="BKCJ010084012">
    <property type="protein sequence ID" value="GEW99385.1"/>
    <property type="molecule type" value="Genomic_DNA"/>
</dbReference>
<dbReference type="AlphaFoldDB" id="A0A699H0H4"/>
<gene>
    <name evidence="2" type="ORF">Tci_271361</name>
</gene>
<organism evidence="2">
    <name type="scientific">Tanacetum cinerariifolium</name>
    <name type="common">Dalmatian daisy</name>
    <name type="synonym">Chrysanthemum cinerariifolium</name>
    <dbReference type="NCBI Taxonomy" id="118510"/>
    <lineage>
        <taxon>Eukaryota</taxon>
        <taxon>Viridiplantae</taxon>
        <taxon>Streptophyta</taxon>
        <taxon>Embryophyta</taxon>
        <taxon>Tracheophyta</taxon>
        <taxon>Spermatophyta</taxon>
        <taxon>Magnoliopsida</taxon>
        <taxon>eudicotyledons</taxon>
        <taxon>Gunneridae</taxon>
        <taxon>Pentapetalae</taxon>
        <taxon>asterids</taxon>
        <taxon>campanulids</taxon>
        <taxon>Asterales</taxon>
        <taxon>Asteraceae</taxon>
        <taxon>Asteroideae</taxon>
        <taxon>Anthemideae</taxon>
        <taxon>Anthemidinae</taxon>
        <taxon>Tanacetum</taxon>
    </lineage>
</organism>
<comment type="caution">
    <text evidence="2">The sequence shown here is derived from an EMBL/GenBank/DDBJ whole genome shotgun (WGS) entry which is preliminary data.</text>
</comment>
<reference evidence="2" key="1">
    <citation type="journal article" date="2019" name="Sci. Rep.">
        <title>Draft genome of Tanacetum cinerariifolium, the natural source of mosquito coil.</title>
        <authorList>
            <person name="Yamashiro T."/>
            <person name="Shiraishi A."/>
            <person name="Satake H."/>
            <person name="Nakayama K."/>
        </authorList>
    </citation>
    <scope>NUCLEOTIDE SEQUENCE</scope>
</reference>